<evidence type="ECO:0000256" key="1">
    <source>
        <dbReference type="SAM" id="MobiDB-lite"/>
    </source>
</evidence>
<dbReference type="Proteomes" id="UP001334084">
    <property type="component" value="Chromosome 6"/>
</dbReference>
<dbReference type="AlphaFoldDB" id="A0AAX4JD56"/>
<dbReference type="GeneID" id="90541706"/>
<keyword evidence="2" id="KW-0732">Signal</keyword>
<accession>A0AAX4JD56</accession>
<feature type="compositionally biased region" description="Low complexity" evidence="1">
    <location>
        <begin position="372"/>
        <end position="389"/>
    </location>
</feature>
<dbReference type="KEGG" id="vnx:VNE69_06209"/>
<keyword evidence="4" id="KW-1185">Reference proteome</keyword>
<reference evidence="3" key="1">
    <citation type="journal article" date="2024" name="BMC Genomics">
        <title>Functional annotation of a divergent genome using sequence and structure-based similarity.</title>
        <authorList>
            <person name="Svedberg D."/>
            <person name="Winiger R.R."/>
            <person name="Berg A."/>
            <person name="Sharma H."/>
            <person name="Tellgren-Roth C."/>
            <person name="Debrunner-Vossbrinck B.A."/>
            <person name="Vossbrinck C.R."/>
            <person name="Barandun J."/>
        </authorList>
    </citation>
    <scope>NUCLEOTIDE SEQUENCE</scope>
    <source>
        <strain evidence="3">Illinois isolate</strain>
    </source>
</reference>
<feature type="signal peptide" evidence="2">
    <location>
        <begin position="1"/>
        <end position="25"/>
    </location>
</feature>
<proteinExistence type="predicted"/>
<gene>
    <name evidence="3" type="ORF">VNE69_06209</name>
</gene>
<feature type="region of interest" description="Disordered" evidence="1">
    <location>
        <begin position="330"/>
        <end position="393"/>
    </location>
</feature>
<evidence type="ECO:0000313" key="4">
    <source>
        <dbReference type="Proteomes" id="UP001334084"/>
    </source>
</evidence>
<feature type="compositionally biased region" description="Basic and acidic residues" evidence="1">
    <location>
        <begin position="330"/>
        <end position="371"/>
    </location>
</feature>
<organism evidence="3 4">
    <name type="scientific">Vairimorpha necatrix</name>
    <dbReference type="NCBI Taxonomy" id="6039"/>
    <lineage>
        <taxon>Eukaryota</taxon>
        <taxon>Fungi</taxon>
        <taxon>Fungi incertae sedis</taxon>
        <taxon>Microsporidia</taxon>
        <taxon>Nosematidae</taxon>
        <taxon>Vairimorpha</taxon>
    </lineage>
</organism>
<sequence>MNLLNNIIITTFIVLSFQLNSDVPGQTTERRYYTNSKIHENYYSFYNPIWTTFRKNKDFDRIIKKELEKDPELTEEGIKREWMNGCIFMYNGHELNFSPRCFLLKLINSTHPILGFLFSMKKDKIEKFEADFEHIQEDLLCALKYKKESEILPYIPEYRKKKILDGVCIYKMFDSRWRTFYNTKIQREIEKAIRKEEREKDANENEFLANIKKNEESELLITHSVVGLAMRSHTYASMAILPVFNYLCNHRFSKFISYITNFVGKKCVDFFKSDKTKKEEEQKAIFEYEDLLDNLEADYEEGDSWENQDSSEYAESFEEYEEKTYLDEDKMSEKTLEENNEKFKEEVPKSEEKIYANKHGEDQTNKADYISKLKSSSKSENNKINNSEVNESKKRFGNNYIDKGFYKMRHYKHYSYCPQ</sequence>
<dbReference type="RefSeq" id="XP_065330041.1">
    <property type="nucleotide sequence ID" value="XM_065473969.1"/>
</dbReference>
<feature type="chain" id="PRO_5043825314" evidence="2">
    <location>
        <begin position="26"/>
        <end position="419"/>
    </location>
</feature>
<name>A0AAX4JD56_9MICR</name>
<evidence type="ECO:0000313" key="3">
    <source>
        <dbReference type="EMBL" id="WUR03896.1"/>
    </source>
</evidence>
<dbReference type="EMBL" id="CP142731">
    <property type="protein sequence ID" value="WUR03896.1"/>
    <property type="molecule type" value="Genomic_DNA"/>
</dbReference>
<evidence type="ECO:0000256" key="2">
    <source>
        <dbReference type="SAM" id="SignalP"/>
    </source>
</evidence>
<protein>
    <submittedName>
        <fullName evidence="3">Uncharacterized protein</fullName>
    </submittedName>
</protein>